<feature type="non-terminal residue" evidence="1">
    <location>
        <position position="1"/>
    </location>
</feature>
<gene>
    <name evidence="1" type="ORF">DAT39_011994</name>
</gene>
<protein>
    <submittedName>
        <fullName evidence="1">Uncharacterized protein</fullName>
    </submittedName>
</protein>
<proteinExistence type="predicted"/>
<accession>A0A8J4XDF8</accession>
<evidence type="ECO:0000313" key="1">
    <source>
        <dbReference type="EMBL" id="KAF5898290.1"/>
    </source>
</evidence>
<name>A0A8J4XDF8_CLAMG</name>
<reference evidence="1" key="1">
    <citation type="submission" date="2020-07" db="EMBL/GenBank/DDBJ databases">
        <title>Clarias magur genome sequencing, assembly and annotation.</title>
        <authorList>
            <person name="Kushwaha B."/>
            <person name="Kumar R."/>
            <person name="Das P."/>
            <person name="Joshi C.G."/>
            <person name="Kumar D."/>
            <person name="Nagpure N.S."/>
            <person name="Pandey M."/>
            <person name="Agarwal S."/>
            <person name="Srivastava S."/>
            <person name="Singh M."/>
            <person name="Sahoo L."/>
            <person name="Jayasankar P."/>
            <person name="Meher P.K."/>
            <person name="Koringa P.G."/>
            <person name="Iquebal M.A."/>
            <person name="Das S.P."/>
            <person name="Bit A."/>
            <person name="Patnaik S."/>
            <person name="Patel N."/>
            <person name="Shah T.M."/>
            <person name="Hinsu A."/>
            <person name="Jena J.K."/>
        </authorList>
    </citation>
    <scope>NUCLEOTIDE SEQUENCE</scope>
    <source>
        <strain evidence="1">CIFAMagur01</strain>
        <tissue evidence="1">Testis</tissue>
    </source>
</reference>
<feature type="non-terminal residue" evidence="1">
    <location>
        <position position="53"/>
    </location>
</feature>
<comment type="caution">
    <text evidence="1">The sequence shown here is derived from an EMBL/GenBank/DDBJ whole genome shotgun (WGS) entry which is preliminary data.</text>
</comment>
<evidence type="ECO:0000313" key="2">
    <source>
        <dbReference type="Proteomes" id="UP000727407"/>
    </source>
</evidence>
<dbReference type="Proteomes" id="UP000727407">
    <property type="component" value="Unassembled WGS sequence"/>
</dbReference>
<keyword evidence="2" id="KW-1185">Reference proteome</keyword>
<dbReference type="AlphaFoldDB" id="A0A8J4XDF8"/>
<sequence length="53" mass="6193">FLYKCRSVQAEQRDDAHTYANVKQENTEICANVEQKDDAEIYTNVEHNVIYAN</sequence>
<organism evidence="1 2">
    <name type="scientific">Clarias magur</name>
    <name type="common">Asian catfish</name>
    <name type="synonym">Macropteronotus magur</name>
    <dbReference type="NCBI Taxonomy" id="1594786"/>
    <lineage>
        <taxon>Eukaryota</taxon>
        <taxon>Metazoa</taxon>
        <taxon>Chordata</taxon>
        <taxon>Craniata</taxon>
        <taxon>Vertebrata</taxon>
        <taxon>Euteleostomi</taxon>
        <taxon>Actinopterygii</taxon>
        <taxon>Neopterygii</taxon>
        <taxon>Teleostei</taxon>
        <taxon>Ostariophysi</taxon>
        <taxon>Siluriformes</taxon>
        <taxon>Clariidae</taxon>
        <taxon>Clarias</taxon>
    </lineage>
</organism>
<dbReference type="EMBL" id="QNUK01000204">
    <property type="protein sequence ID" value="KAF5898290.1"/>
    <property type="molecule type" value="Genomic_DNA"/>
</dbReference>